<dbReference type="InterPro" id="IPR052336">
    <property type="entry name" value="MlaD_Phospholipid_Transporter"/>
</dbReference>
<dbReference type="PANTHER" id="PTHR33371">
    <property type="entry name" value="INTERMEMBRANE PHOSPHOLIPID TRANSPORT SYSTEM BINDING PROTEIN MLAD-RELATED"/>
    <property type="match status" value="1"/>
</dbReference>
<dbReference type="PANTHER" id="PTHR33371:SF18">
    <property type="entry name" value="MCE-FAMILY PROTEIN MCE3C"/>
    <property type="match status" value="1"/>
</dbReference>
<feature type="transmembrane region" description="Helical" evidence="1">
    <location>
        <begin position="24"/>
        <end position="47"/>
    </location>
</feature>
<feature type="domain" description="Mce/MlaD" evidence="2">
    <location>
        <begin position="52"/>
        <end position="125"/>
    </location>
</feature>
<evidence type="ECO:0000256" key="1">
    <source>
        <dbReference type="SAM" id="Phobius"/>
    </source>
</evidence>
<gene>
    <name evidence="3" type="ORF">ACFQ04_12850</name>
</gene>
<keyword evidence="1" id="KW-0812">Transmembrane</keyword>
<keyword evidence="4" id="KW-1185">Reference proteome</keyword>
<protein>
    <submittedName>
        <fullName evidence="3">MlaD family protein</fullName>
    </submittedName>
</protein>
<reference evidence="4" key="1">
    <citation type="journal article" date="2019" name="Int. J. Syst. Evol. Microbiol.">
        <title>The Global Catalogue of Microorganisms (GCM) 10K type strain sequencing project: providing services to taxonomists for standard genome sequencing and annotation.</title>
        <authorList>
            <consortium name="The Broad Institute Genomics Platform"/>
            <consortium name="The Broad Institute Genome Sequencing Center for Infectious Disease"/>
            <person name="Wu L."/>
            <person name="Ma J."/>
        </authorList>
    </citation>
    <scope>NUCLEOTIDE SEQUENCE [LARGE SCALE GENOMIC DNA]</scope>
    <source>
        <strain evidence="4">CCUG 50873</strain>
    </source>
</reference>
<name>A0ABW3GAF8_9NOCA</name>
<keyword evidence="1" id="KW-0472">Membrane</keyword>
<proteinExistence type="predicted"/>
<keyword evidence="1" id="KW-1133">Transmembrane helix</keyword>
<organism evidence="3 4">
    <name type="scientific">Williamsia deligens</name>
    <dbReference type="NCBI Taxonomy" id="321325"/>
    <lineage>
        <taxon>Bacteria</taxon>
        <taxon>Bacillati</taxon>
        <taxon>Actinomycetota</taxon>
        <taxon>Actinomycetes</taxon>
        <taxon>Mycobacteriales</taxon>
        <taxon>Nocardiaceae</taxon>
        <taxon>Williamsia</taxon>
    </lineage>
</organism>
<comment type="caution">
    <text evidence="3">The sequence shown here is derived from an EMBL/GenBank/DDBJ whole genome shotgun (WGS) entry which is preliminary data.</text>
</comment>
<evidence type="ECO:0000313" key="3">
    <source>
        <dbReference type="EMBL" id="MFD0926625.1"/>
    </source>
</evidence>
<evidence type="ECO:0000313" key="4">
    <source>
        <dbReference type="Proteomes" id="UP001597068"/>
    </source>
</evidence>
<dbReference type="InterPro" id="IPR003399">
    <property type="entry name" value="Mce/MlaD"/>
</dbReference>
<evidence type="ECO:0000259" key="2">
    <source>
        <dbReference type="Pfam" id="PF02470"/>
    </source>
</evidence>
<sequence>MSAPTTQRDARPARTPDRRRRREVVVGLVGVAVLAVIALVCGLLYVMPPGEREYTADFASSGQLRPGDEVRVAGIRVGEVRDARVVGDHVEIRFGMDDSVRLGDRTGADIRLTTAIGGHYLAITPQGSQALRGHIPRSATSTPYELTDVIADSGAVVEKVDAVTTRQTFAQVSQALAGRSDAAREIIGQIAAVTTTLGDRDDDLDRAIAITEEYIGALNNGRAQLVNVLRLVGLIGYRFYQFRFDALETIRGVDALFAFLEPPVSALSGTIDPEVDKVKKIVLSLRDRLAGSNPIINRLSELANEIGGILSTDGSTVDVDLAKTTVDAPALCIPVPGRGC</sequence>
<dbReference type="Pfam" id="PF02470">
    <property type="entry name" value="MlaD"/>
    <property type="match status" value="1"/>
</dbReference>
<dbReference type="Proteomes" id="UP001597068">
    <property type="component" value="Unassembled WGS sequence"/>
</dbReference>
<accession>A0ABW3GAF8</accession>
<dbReference type="EMBL" id="JBHTIL010000001">
    <property type="protein sequence ID" value="MFD0926625.1"/>
    <property type="molecule type" value="Genomic_DNA"/>
</dbReference>
<dbReference type="RefSeq" id="WP_253645514.1">
    <property type="nucleotide sequence ID" value="NZ_BAAAMO010000002.1"/>
</dbReference>